<proteinExistence type="predicted"/>
<name>A0A0P7ZNY9_9CYAN</name>
<accession>A0A0P7ZNY9</accession>
<evidence type="ECO:0000256" key="1">
    <source>
        <dbReference type="SAM" id="MobiDB-lite"/>
    </source>
</evidence>
<protein>
    <submittedName>
        <fullName evidence="2">Uncharacterized protein</fullName>
    </submittedName>
</protein>
<evidence type="ECO:0000313" key="2">
    <source>
        <dbReference type="EMBL" id="KPQ31203.1"/>
    </source>
</evidence>
<gene>
    <name evidence="2" type="ORF">HLUCCA11_24275</name>
</gene>
<dbReference type="AlphaFoldDB" id="A0A0P7ZNY9"/>
<sequence length="106" mass="11678">MAQQLLENANRAGLTRSSNTEKGTVTAFEGQNYSVRCRENGDKQEFKVLCHRTSGLIYAVNGEPQKSQGLLKSDKTTFARYASMSPIQLNQAVRVKQTAVKAGLEL</sequence>
<organism evidence="2 3">
    <name type="scientific">Phormidesmis priestleyi Ana</name>
    <dbReference type="NCBI Taxonomy" id="1666911"/>
    <lineage>
        <taxon>Bacteria</taxon>
        <taxon>Bacillati</taxon>
        <taxon>Cyanobacteriota</taxon>
        <taxon>Cyanophyceae</taxon>
        <taxon>Leptolyngbyales</taxon>
        <taxon>Leptolyngbyaceae</taxon>
        <taxon>Phormidesmis</taxon>
    </lineage>
</organism>
<evidence type="ECO:0000313" key="3">
    <source>
        <dbReference type="Proteomes" id="UP000050465"/>
    </source>
</evidence>
<feature type="compositionally biased region" description="Polar residues" evidence="1">
    <location>
        <begin position="15"/>
        <end position="25"/>
    </location>
</feature>
<dbReference type="EMBL" id="LJZR01000120">
    <property type="protein sequence ID" value="KPQ31203.1"/>
    <property type="molecule type" value="Genomic_DNA"/>
</dbReference>
<reference evidence="2 3" key="1">
    <citation type="submission" date="2015-09" db="EMBL/GenBank/DDBJ databases">
        <title>Identification and resolution of microdiversity through metagenomic sequencing of parallel consortia.</title>
        <authorList>
            <person name="Nelson W.C."/>
            <person name="Romine M.F."/>
            <person name="Lindemann S.R."/>
        </authorList>
    </citation>
    <scope>NUCLEOTIDE SEQUENCE [LARGE SCALE GENOMIC DNA]</scope>
    <source>
        <strain evidence="2">Ana</strain>
    </source>
</reference>
<dbReference type="Proteomes" id="UP000050465">
    <property type="component" value="Unassembled WGS sequence"/>
</dbReference>
<feature type="region of interest" description="Disordered" evidence="1">
    <location>
        <begin position="1"/>
        <end position="25"/>
    </location>
</feature>
<comment type="caution">
    <text evidence="2">The sequence shown here is derived from an EMBL/GenBank/DDBJ whole genome shotgun (WGS) entry which is preliminary data.</text>
</comment>